<evidence type="ECO:0000313" key="2">
    <source>
        <dbReference type="EMBL" id="TNN51832.1"/>
    </source>
</evidence>
<feature type="region of interest" description="Disordered" evidence="1">
    <location>
        <begin position="1"/>
        <end position="72"/>
    </location>
</feature>
<feature type="compositionally biased region" description="Basic and acidic residues" evidence="1">
    <location>
        <begin position="48"/>
        <end position="59"/>
    </location>
</feature>
<gene>
    <name evidence="2" type="ORF">EYF80_037928</name>
</gene>
<evidence type="ECO:0000256" key="1">
    <source>
        <dbReference type="SAM" id="MobiDB-lite"/>
    </source>
</evidence>
<evidence type="ECO:0000313" key="3">
    <source>
        <dbReference type="Proteomes" id="UP000314294"/>
    </source>
</evidence>
<organism evidence="2 3">
    <name type="scientific">Liparis tanakae</name>
    <name type="common">Tanaka's snailfish</name>
    <dbReference type="NCBI Taxonomy" id="230148"/>
    <lineage>
        <taxon>Eukaryota</taxon>
        <taxon>Metazoa</taxon>
        <taxon>Chordata</taxon>
        <taxon>Craniata</taxon>
        <taxon>Vertebrata</taxon>
        <taxon>Euteleostomi</taxon>
        <taxon>Actinopterygii</taxon>
        <taxon>Neopterygii</taxon>
        <taxon>Teleostei</taxon>
        <taxon>Neoteleostei</taxon>
        <taxon>Acanthomorphata</taxon>
        <taxon>Eupercaria</taxon>
        <taxon>Perciformes</taxon>
        <taxon>Cottioidei</taxon>
        <taxon>Cottales</taxon>
        <taxon>Liparidae</taxon>
        <taxon>Liparis</taxon>
    </lineage>
</organism>
<proteinExistence type="predicted"/>
<feature type="region of interest" description="Disordered" evidence="1">
    <location>
        <begin position="166"/>
        <end position="222"/>
    </location>
</feature>
<protein>
    <submittedName>
        <fullName evidence="2">Uncharacterized protein</fullName>
    </submittedName>
</protein>
<sequence>MKPKNTNEAETDFDPRSGGSSSNDEALSSGGGAEVERRRSGVPSRRLPAAEHKERERQSSARAPPPPEEPHRALRERTSQNFTKHQQQRILGVSLVGVKLLVFVALAHQTKAPSPGWRWEELSVPSSLFDDHVSNDALILAVCFPLRDETGPGRRATGRIIKTLRREEPRSSLETAHDNFLTDQRREHDRAGGGGIEEESEGISRSSGETAKSREKKKKMKS</sequence>
<reference evidence="2 3" key="1">
    <citation type="submission" date="2019-03" db="EMBL/GenBank/DDBJ databases">
        <title>First draft genome of Liparis tanakae, snailfish: a comprehensive survey of snailfish specific genes.</title>
        <authorList>
            <person name="Kim W."/>
            <person name="Song I."/>
            <person name="Jeong J.-H."/>
            <person name="Kim D."/>
            <person name="Kim S."/>
            <person name="Ryu S."/>
            <person name="Song J.Y."/>
            <person name="Lee S.K."/>
        </authorList>
    </citation>
    <scope>NUCLEOTIDE SEQUENCE [LARGE SCALE GENOMIC DNA]</scope>
    <source>
        <tissue evidence="2">Muscle</tissue>
    </source>
</reference>
<feature type="compositionally biased region" description="Basic and acidic residues" evidence="1">
    <location>
        <begin position="166"/>
        <end position="177"/>
    </location>
</feature>
<dbReference type="AlphaFoldDB" id="A0A4Z2GGN6"/>
<dbReference type="Proteomes" id="UP000314294">
    <property type="component" value="Unassembled WGS sequence"/>
</dbReference>
<name>A0A4Z2GGN6_9TELE</name>
<accession>A0A4Z2GGN6</accession>
<keyword evidence="3" id="KW-1185">Reference proteome</keyword>
<dbReference type="EMBL" id="SRLO01000568">
    <property type="protein sequence ID" value="TNN51832.1"/>
    <property type="molecule type" value="Genomic_DNA"/>
</dbReference>
<comment type="caution">
    <text evidence="2">The sequence shown here is derived from an EMBL/GenBank/DDBJ whole genome shotgun (WGS) entry which is preliminary data.</text>
</comment>